<gene>
    <name evidence="1" type="ORF">METZ01_LOCUS149062</name>
</gene>
<dbReference type="AlphaFoldDB" id="A0A382A3U2"/>
<feature type="non-terminal residue" evidence="1">
    <location>
        <position position="79"/>
    </location>
</feature>
<accession>A0A382A3U2</accession>
<proteinExistence type="predicted"/>
<dbReference type="EMBL" id="UINC01023807">
    <property type="protein sequence ID" value="SVA96208.1"/>
    <property type="molecule type" value="Genomic_DNA"/>
</dbReference>
<sequence>MLDADGYHRGGIEKFINDWIIELSKSVGPNRSYSGPACPYAKSIWEENKVKIIKVDEKEFEFNKIDKFWSTVSSECNDF</sequence>
<protein>
    <submittedName>
        <fullName evidence="1">Uncharacterized protein</fullName>
    </submittedName>
</protein>
<organism evidence="1">
    <name type="scientific">marine metagenome</name>
    <dbReference type="NCBI Taxonomy" id="408172"/>
    <lineage>
        <taxon>unclassified sequences</taxon>
        <taxon>metagenomes</taxon>
        <taxon>ecological metagenomes</taxon>
    </lineage>
</organism>
<reference evidence="1" key="1">
    <citation type="submission" date="2018-05" db="EMBL/GenBank/DDBJ databases">
        <authorList>
            <person name="Lanie J.A."/>
            <person name="Ng W.-L."/>
            <person name="Kazmierczak K.M."/>
            <person name="Andrzejewski T.M."/>
            <person name="Davidsen T.M."/>
            <person name="Wayne K.J."/>
            <person name="Tettelin H."/>
            <person name="Glass J.I."/>
            <person name="Rusch D."/>
            <person name="Podicherti R."/>
            <person name="Tsui H.-C.T."/>
            <person name="Winkler M.E."/>
        </authorList>
    </citation>
    <scope>NUCLEOTIDE SEQUENCE</scope>
</reference>
<evidence type="ECO:0000313" key="1">
    <source>
        <dbReference type="EMBL" id="SVA96208.1"/>
    </source>
</evidence>
<name>A0A382A3U2_9ZZZZ</name>